<dbReference type="RefSeq" id="WP_144077093.1">
    <property type="nucleotide sequence ID" value="NZ_CP076130.1"/>
</dbReference>
<dbReference type="InterPro" id="IPR001915">
    <property type="entry name" value="Peptidase_M48"/>
</dbReference>
<keyword evidence="4 9" id="KW-0378">Hydrolase</keyword>
<feature type="domain" description="Peptidase M48" evidence="8">
    <location>
        <begin position="50"/>
        <end position="236"/>
    </location>
</feature>
<evidence type="ECO:0000313" key="10">
    <source>
        <dbReference type="Proteomes" id="UP000682802"/>
    </source>
</evidence>
<dbReference type="Proteomes" id="UP000682802">
    <property type="component" value="Plasmid p1"/>
</dbReference>
<feature type="chain" id="PRO_5045698610" evidence="7">
    <location>
        <begin position="23"/>
        <end position="485"/>
    </location>
</feature>
<evidence type="ECO:0000313" key="9">
    <source>
        <dbReference type="EMBL" id="QWG10600.1"/>
    </source>
</evidence>
<keyword evidence="6 9" id="KW-0482">Metalloprotease</keyword>
<accession>A0ABX8H3X5</accession>
<feature type="signal peptide" evidence="7">
    <location>
        <begin position="1"/>
        <end position="22"/>
    </location>
</feature>
<proteinExistence type="predicted"/>
<dbReference type="Pfam" id="PF01435">
    <property type="entry name" value="Peptidase_M48"/>
    <property type="match status" value="1"/>
</dbReference>
<dbReference type="PANTHER" id="PTHR22726:SF1">
    <property type="entry name" value="METALLOENDOPEPTIDASE OMA1, MITOCHONDRIAL"/>
    <property type="match status" value="1"/>
</dbReference>
<dbReference type="EC" id="3.4.24.-" evidence="9"/>
<evidence type="ECO:0000256" key="3">
    <source>
        <dbReference type="ARBA" id="ARBA00022723"/>
    </source>
</evidence>
<evidence type="ECO:0000256" key="1">
    <source>
        <dbReference type="ARBA" id="ARBA00001947"/>
    </source>
</evidence>
<evidence type="ECO:0000256" key="4">
    <source>
        <dbReference type="ARBA" id="ARBA00022801"/>
    </source>
</evidence>
<evidence type="ECO:0000256" key="6">
    <source>
        <dbReference type="ARBA" id="ARBA00023049"/>
    </source>
</evidence>
<organism evidence="9 10">
    <name type="scientific">Flammeovirga kamogawensis</name>
    <dbReference type="NCBI Taxonomy" id="373891"/>
    <lineage>
        <taxon>Bacteria</taxon>
        <taxon>Pseudomonadati</taxon>
        <taxon>Bacteroidota</taxon>
        <taxon>Cytophagia</taxon>
        <taxon>Cytophagales</taxon>
        <taxon>Flammeovirgaceae</taxon>
        <taxon>Flammeovirga</taxon>
    </lineage>
</organism>
<keyword evidence="7" id="KW-0732">Signal</keyword>
<evidence type="ECO:0000259" key="8">
    <source>
        <dbReference type="Pfam" id="PF01435"/>
    </source>
</evidence>
<comment type="cofactor">
    <cofactor evidence="1">
        <name>Zn(2+)</name>
        <dbReference type="ChEBI" id="CHEBI:29105"/>
    </cofactor>
</comment>
<dbReference type="EMBL" id="CP076130">
    <property type="protein sequence ID" value="QWG10600.1"/>
    <property type="molecule type" value="Genomic_DNA"/>
</dbReference>
<evidence type="ECO:0000256" key="2">
    <source>
        <dbReference type="ARBA" id="ARBA00022670"/>
    </source>
</evidence>
<keyword evidence="10" id="KW-1185">Reference proteome</keyword>
<keyword evidence="3" id="KW-0479">Metal-binding</keyword>
<keyword evidence="2" id="KW-0645">Protease</keyword>
<reference evidence="9 10" key="1">
    <citation type="submission" date="2021-05" db="EMBL/GenBank/DDBJ databases">
        <title>Comparative genomic studies on the polysaccharide-degrading batcterial strains of the Flammeovirga genus.</title>
        <authorList>
            <person name="Zewei F."/>
            <person name="Zheng Z."/>
            <person name="Yu L."/>
            <person name="Ruyue G."/>
            <person name="Yanhong M."/>
            <person name="Yuanyuan C."/>
            <person name="Jingyan G."/>
            <person name="Wenjun H."/>
        </authorList>
    </citation>
    <scope>NUCLEOTIDE SEQUENCE [LARGE SCALE GENOMIC DNA]</scope>
    <source>
        <strain evidence="9 10">YS10</strain>
        <plasmid evidence="9 10">p1</plasmid>
    </source>
</reference>
<gene>
    <name evidence="9" type="ORF">KM029_24775</name>
</gene>
<dbReference type="InterPro" id="IPR051156">
    <property type="entry name" value="Mito/Outer_Membr_Metalloprot"/>
</dbReference>
<keyword evidence="9" id="KW-0614">Plasmid</keyword>
<dbReference type="GO" id="GO:0008237">
    <property type="term" value="F:metallopeptidase activity"/>
    <property type="evidence" value="ECO:0007669"/>
    <property type="project" value="UniProtKB-KW"/>
</dbReference>
<keyword evidence="5" id="KW-0862">Zinc</keyword>
<evidence type="ECO:0000256" key="7">
    <source>
        <dbReference type="SAM" id="SignalP"/>
    </source>
</evidence>
<evidence type="ECO:0000256" key="5">
    <source>
        <dbReference type="ARBA" id="ARBA00022833"/>
    </source>
</evidence>
<sequence>MIINKTIVLSLVFLCFQFVANAQSIELDKMLGKENAKSVAAQMGIYNDKQKTEYIRKIGNRLVSQLDNKKFDYQFYIVPEETPNAFALPGGYIFITTGLLPIIESEDELACIMAHEIIHAHERHSIKQMKKSILPRLLEVPGNLVGVVNKNLGDILNAPIQTSNALLLSSYSRKHETEADVDGVKLATKAGYDPKALMSILDRMSKTIEKATGHAEVKSYFNDHPYTKDRISKIEEDIKGENIVVKQPISSNFLMEFDSLLYGQSPSQGVVRKNEFLHPDLDFRIKFPKEWNVENHETNVSAYNPSRNGVVFLTLDDAKLQPKEAAAKFLNNLKPEEKACLSNSEKITINGLDSFVLSFKETVNNENVTAYACWIPLNGNLFQLTGICPEKQANLLEEVAESLRVLTQEEKASFTVEIVTVVHPKKGENLKDLSNRYKNTLDLKLVESINDISSKKGKLKPTDEIKIVVEIPYVENKFSSSKSLK</sequence>
<dbReference type="CDD" id="cd07333">
    <property type="entry name" value="M48C_bepA_like"/>
    <property type="match status" value="1"/>
</dbReference>
<dbReference type="PANTHER" id="PTHR22726">
    <property type="entry name" value="METALLOENDOPEPTIDASE OMA1"/>
    <property type="match status" value="1"/>
</dbReference>
<dbReference type="Gene3D" id="3.30.2010.10">
    <property type="entry name" value="Metalloproteases ('zincins'), catalytic domain"/>
    <property type="match status" value="1"/>
</dbReference>
<protein>
    <submittedName>
        <fullName evidence="9">M48 family metalloprotease</fullName>
        <ecNumber evidence="9">3.4.24.-</ecNumber>
    </submittedName>
</protein>
<geneLocation type="plasmid" evidence="9 10">
    <name>p1</name>
</geneLocation>
<name>A0ABX8H3X5_9BACT</name>